<keyword evidence="4 7" id="KW-0812">Transmembrane</keyword>
<dbReference type="PROSITE" id="PS51257">
    <property type="entry name" value="PROKAR_LIPOPROTEIN"/>
    <property type="match status" value="1"/>
</dbReference>
<dbReference type="InterPro" id="IPR035906">
    <property type="entry name" value="MetI-like_sf"/>
</dbReference>
<proteinExistence type="inferred from homology"/>
<comment type="subcellular location">
    <subcellularLocation>
        <location evidence="1 7">Cell membrane</location>
        <topology evidence="1 7">Multi-pass membrane protein</topology>
    </subcellularLocation>
</comment>
<feature type="transmembrane region" description="Helical" evidence="7">
    <location>
        <begin position="256"/>
        <end position="275"/>
    </location>
</feature>
<feature type="domain" description="ABC transmembrane type-1" evidence="8">
    <location>
        <begin position="73"/>
        <end position="274"/>
    </location>
</feature>
<keyword evidence="3" id="KW-1003">Cell membrane</keyword>
<dbReference type="PANTHER" id="PTHR43744:SF9">
    <property type="entry name" value="POLYGALACTURONAN_RHAMNOGALACTURONAN TRANSPORT SYSTEM PERMEASE PROTEIN YTCP"/>
    <property type="match status" value="1"/>
</dbReference>
<evidence type="ECO:0000256" key="3">
    <source>
        <dbReference type="ARBA" id="ARBA00022475"/>
    </source>
</evidence>
<organism evidence="9 10">
    <name type="scientific">Paenibacillus whitsoniae</name>
    <dbReference type="NCBI Taxonomy" id="2496558"/>
    <lineage>
        <taxon>Bacteria</taxon>
        <taxon>Bacillati</taxon>
        <taxon>Bacillota</taxon>
        <taxon>Bacilli</taxon>
        <taxon>Bacillales</taxon>
        <taxon>Paenibacillaceae</taxon>
        <taxon>Paenibacillus</taxon>
    </lineage>
</organism>
<dbReference type="RefSeq" id="WP_126140608.1">
    <property type="nucleotide sequence ID" value="NZ_RXHU01000019.1"/>
</dbReference>
<dbReference type="Proteomes" id="UP000276128">
    <property type="component" value="Unassembled WGS sequence"/>
</dbReference>
<dbReference type="PANTHER" id="PTHR43744">
    <property type="entry name" value="ABC TRANSPORTER PERMEASE PROTEIN MG189-RELATED-RELATED"/>
    <property type="match status" value="1"/>
</dbReference>
<dbReference type="EMBL" id="RXHU01000019">
    <property type="protein sequence ID" value="RTE10355.1"/>
    <property type="molecule type" value="Genomic_DNA"/>
</dbReference>
<evidence type="ECO:0000256" key="2">
    <source>
        <dbReference type="ARBA" id="ARBA00022448"/>
    </source>
</evidence>
<feature type="transmembrane region" description="Helical" evidence="7">
    <location>
        <begin position="12"/>
        <end position="34"/>
    </location>
</feature>
<dbReference type="GO" id="GO:0055085">
    <property type="term" value="P:transmembrane transport"/>
    <property type="evidence" value="ECO:0007669"/>
    <property type="project" value="InterPro"/>
</dbReference>
<evidence type="ECO:0000256" key="4">
    <source>
        <dbReference type="ARBA" id="ARBA00022692"/>
    </source>
</evidence>
<evidence type="ECO:0000313" key="10">
    <source>
        <dbReference type="Proteomes" id="UP000276128"/>
    </source>
</evidence>
<evidence type="ECO:0000256" key="1">
    <source>
        <dbReference type="ARBA" id="ARBA00004651"/>
    </source>
</evidence>
<name>A0A430JH90_9BACL</name>
<dbReference type="Gene3D" id="1.10.3720.10">
    <property type="entry name" value="MetI-like"/>
    <property type="match status" value="1"/>
</dbReference>
<reference evidence="9 10" key="1">
    <citation type="submission" date="2018-12" db="EMBL/GenBank/DDBJ databases">
        <title>Bacillus ochoae sp. nov., Paenibacillus whitsoniae sp. nov., Paenibacillus spiritus sp. nov. Isolated from the Mars Exploration Rover during spacecraft assembly.</title>
        <authorList>
            <person name="Seuylemezian A."/>
            <person name="Vaishampayan P."/>
        </authorList>
    </citation>
    <scope>NUCLEOTIDE SEQUENCE [LARGE SCALE GENOMIC DNA]</scope>
    <source>
        <strain evidence="9 10">MER 54</strain>
    </source>
</reference>
<dbReference type="OrthoDB" id="2563390at2"/>
<evidence type="ECO:0000256" key="5">
    <source>
        <dbReference type="ARBA" id="ARBA00022989"/>
    </source>
</evidence>
<evidence type="ECO:0000256" key="7">
    <source>
        <dbReference type="RuleBase" id="RU363032"/>
    </source>
</evidence>
<keyword evidence="10" id="KW-1185">Reference proteome</keyword>
<keyword evidence="2 7" id="KW-0813">Transport</keyword>
<sequence>MRASPGEKLFYVFNYVLLSVVGISCLLPMIHLLALSFSDQPAVLSGHVSLWPVGWNIESYKLLFKGTRILPAFRNSLVITIIGTLLSIAFTVLAAYPLSKRYFVGRKLYTLLLIFTMLFSAGLIPNYLLVKTLGMVNTYWSLWLPGLISVYNTLVLKTFFENIPAELDEAARMDGAGEWLLIARIYMPLALPALATLILFYAVGYWNMFQNVLIYMNSPDKQNLTVIVQQMIMNSMLQVDQFLRPEESIQITPESIKSSGIIVMILPMLLVYPFVQKHFVKGVMIGSVKG</sequence>
<dbReference type="CDD" id="cd06261">
    <property type="entry name" value="TM_PBP2"/>
    <property type="match status" value="1"/>
</dbReference>
<dbReference type="AlphaFoldDB" id="A0A430JH90"/>
<dbReference type="SUPFAM" id="SSF161098">
    <property type="entry name" value="MetI-like"/>
    <property type="match status" value="1"/>
</dbReference>
<evidence type="ECO:0000259" key="8">
    <source>
        <dbReference type="PROSITE" id="PS50928"/>
    </source>
</evidence>
<feature type="transmembrane region" description="Helical" evidence="7">
    <location>
        <begin position="108"/>
        <end position="128"/>
    </location>
</feature>
<dbReference type="Pfam" id="PF00528">
    <property type="entry name" value="BPD_transp_1"/>
    <property type="match status" value="1"/>
</dbReference>
<keyword evidence="5 7" id="KW-1133">Transmembrane helix</keyword>
<comment type="similarity">
    <text evidence="7">Belongs to the binding-protein-dependent transport system permease family.</text>
</comment>
<comment type="caution">
    <text evidence="9">The sequence shown here is derived from an EMBL/GenBank/DDBJ whole genome shotgun (WGS) entry which is preliminary data.</text>
</comment>
<dbReference type="PROSITE" id="PS50928">
    <property type="entry name" value="ABC_TM1"/>
    <property type="match status" value="1"/>
</dbReference>
<feature type="transmembrane region" description="Helical" evidence="7">
    <location>
        <begin position="77"/>
        <end position="96"/>
    </location>
</feature>
<keyword evidence="6 7" id="KW-0472">Membrane</keyword>
<evidence type="ECO:0000256" key="6">
    <source>
        <dbReference type="ARBA" id="ARBA00023136"/>
    </source>
</evidence>
<evidence type="ECO:0000313" key="9">
    <source>
        <dbReference type="EMBL" id="RTE10355.1"/>
    </source>
</evidence>
<gene>
    <name evidence="9" type="ORF">EJQ19_07600</name>
</gene>
<feature type="transmembrane region" description="Helical" evidence="7">
    <location>
        <begin position="181"/>
        <end position="203"/>
    </location>
</feature>
<dbReference type="InterPro" id="IPR000515">
    <property type="entry name" value="MetI-like"/>
</dbReference>
<protein>
    <submittedName>
        <fullName evidence="9">Carbohydrate ABC transporter permease</fullName>
    </submittedName>
</protein>
<accession>A0A430JH90</accession>
<dbReference type="GO" id="GO:0005886">
    <property type="term" value="C:plasma membrane"/>
    <property type="evidence" value="ECO:0007669"/>
    <property type="project" value="UniProtKB-SubCell"/>
</dbReference>